<protein>
    <submittedName>
        <fullName evidence="1">Uncharacterized protein</fullName>
    </submittedName>
</protein>
<evidence type="ECO:0000313" key="1">
    <source>
        <dbReference type="EMBL" id="BBZ37844.1"/>
    </source>
</evidence>
<dbReference type="Pfam" id="PF01814">
    <property type="entry name" value="Hemerythrin"/>
    <property type="match status" value="1"/>
</dbReference>
<dbReference type="Gene3D" id="1.20.120.520">
    <property type="entry name" value="nmb1532 protein domain like"/>
    <property type="match status" value="1"/>
</dbReference>
<dbReference type="EMBL" id="AP022613">
    <property type="protein sequence ID" value="BBZ37844.1"/>
    <property type="molecule type" value="Genomic_DNA"/>
</dbReference>
<dbReference type="Proteomes" id="UP000467385">
    <property type="component" value="Chromosome"/>
</dbReference>
<gene>
    <name evidence="1" type="ORF">MCNS_09070</name>
</gene>
<dbReference type="RefSeq" id="WP_085231454.1">
    <property type="nucleotide sequence ID" value="NZ_AP022613.1"/>
</dbReference>
<dbReference type="STRING" id="44010.AWC00_04470"/>
<dbReference type="CDD" id="cd12108">
    <property type="entry name" value="Hr-like"/>
    <property type="match status" value="1"/>
</dbReference>
<dbReference type="AlphaFoldDB" id="A0A1X1TP07"/>
<reference evidence="1 2" key="1">
    <citation type="journal article" date="2019" name="Emerg. Microbes Infect.">
        <title>Comprehensive subspecies identification of 175 nontuberculous mycobacteria species based on 7547 genomic profiles.</title>
        <authorList>
            <person name="Matsumoto Y."/>
            <person name="Kinjo T."/>
            <person name="Motooka D."/>
            <person name="Nabeya D."/>
            <person name="Jung N."/>
            <person name="Uechi K."/>
            <person name="Horii T."/>
            <person name="Iida T."/>
            <person name="Fujita J."/>
            <person name="Nakamura S."/>
        </authorList>
    </citation>
    <scope>NUCLEOTIDE SEQUENCE [LARGE SCALE GENOMIC DNA]</scope>
    <source>
        <strain evidence="1 2">JCM 14738</strain>
    </source>
</reference>
<evidence type="ECO:0000313" key="2">
    <source>
        <dbReference type="Proteomes" id="UP000467385"/>
    </source>
</evidence>
<organism evidence="1 2">
    <name type="scientific">Mycobacterium conspicuum</name>
    <dbReference type="NCBI Taxonomy" id="44010"/>
    <lineage>
        <taxon>Bacteria</taxon>
        <taxon>Bacillati</taxon>
        <taxon>Actinomycetota</taxon>
        <taxon>Actinomycetes</taxon>
        <taxon>Mycobacteriales</taxon>
        <taxon>Mycobacteriaceae</taxon>
        <taxon>Mycobacterium</taxon>
    </lineage>
</organism>
<keyword evidence="2" id="KW-1185">Reference proteome</keyword>
<dbReference type="InterPro" id="IPR012312">
    <property type="entry name" value="Hemerythrin-like"/>
</dbReference>
<dbReference type="OrthoDB" id="5197650at2"/>
<sequence length="225" mass="25017">MATDAFEMALVHRIFRNELDGAAELVRRVQPGQHGRRKRVAGHIANVLKALHHHHTAEDELLWPKLHDRTPLHAEDIQRMESEHDFIAKAAASVELRLAGWIAASGPRTPRRAQSGAEEALVCEINALGELVRDHLSAEEERVVPLINENLTDAEWRAATGRGGSFLSGRDMWFGLAFVGMALKQCNADERRRFLAGMPPPQRLLVKLLARPAMAGYRARLGPTA</sequence>
<proteinExistence type="predicted"/>
<name>A0A1X1TP07_9MYCO</name>
<accession>A0A1X1TP07</accession>